<protein>
    <submittedName>
        <fullName evidence="9">ABC transporter permease</fullName>
    </submittedName>
</protein>
<evidence type="ECO:0000256" key="2">
    <source>
        <dbReference type="ARBA" id="ARBA00022448"/>
    </source>
</evidence>
<dbReference type="InterPro" id="IPR035906">
    <property type="entry name" value="MetI-like_sf"/>
</dbReference>
<evidence type="ECO:0000256" key="7">
    <source>
        <dbReference type="RuleBase" id="RU363032"/>
    </source>
</evidence>
<gene>
    <name evidence="9" type="ORF">ACFSCY_19840</name>
</gene>
<dbReference type="Gene3D" id="1.10.3720.10">
    <property type="entry name" value="MetI-like"/>
    <property type="match status" value="1"/>
</dbReference>
<name>A0ABW4FND3_9PSEU</name>
<keyword evidence="10" id="KW-1185">Reference proteome</keyword>
<dbReference type="InterPro" id="IPR000515">
    <property type="entry name" value="MetI-like"/>
</dbReference>
<proteinExistence type="inferred from homology"/>
<sequence>MSAPHAEISVASAPVRAAPARPAGPRVRRIAAAAGWWLASVALFGGLWELAWAMGWAPELLLPPPHVFLQSFATQASFFDTSTIGEAQAPPPVAVATTVLATVGRVLTGLAIGFVASLVTGVVVSQLALVGKLILPTVTLLAPISPIAWLPVSIFLFGIGNGPAVFMVFIGVFFVMTLATISEINGVSATYLNVARTMGATRRQTLFQVILPAILPGLLQTLRMNLFAAWMVVLLAEAVGVGSGLGQVVMLARNTFNSSLVFFTMTVIGISGYLLDIVFRQVQGRLLWWRPAGAGAAR</sequence>
<feature type="transmembrane region" description="Helical" evidence="7">
    <location>
        <begin position="228"/>
        <end position="252"/>
    </location>
</feature>
<comment type="subcellular location">
    <subcellularLocation>
        <location evidence="1 7">Cell membrane</location>
        <topology evidence="1 7">Multi-pass membrane protein</topology>
    </subcellularLocation>
</comment>
<dbReference type="EMBL" id="JBHUCP010000014">
    <property type="protein sequence ID" value="MFD1531688.1"/>
    <property type="molecule type" value="Genomic_DNA"/>
</dbReference>
<keyword evidence="6 7" id="KW-0472">Membrane</keyword>
<dbReference type="CDD" id="cd06261">
    <property type="entry name" value="TM_PBP2"/>
    <property type="match status" value="1"/>
</dbReference>
<feature type="transmembrane region" description="Helical" evidence="7">
    <location>
        <begin position="165"/>
        <end position="184"/>
    </location>
</feature>
<keyword evidence="3" id="KW-1003">Cell membrane</keyword>
<evidence type="ECO:0000256" key="4">
    <source>
        <dbReference type="ARBA" id="ARBA00022692"/>
    </source>
</evidence>
<evidence type="ECO:0000256" key="1">
    <source>
        <dbReference type="ARBA" id="ARBA00004651"/>
    </source>
</evidence>
<feature type="domain" description="ABC transmembrane type-1" evidence="8">
    <location>
        <begin position="95"/>
        <end position="279"/>
    </location>
</feature>
<feature type="transmembrane region" description="Helical" evidence="7">
    <location>
        <begin position="138"/>
        <end position="159"/>
    </location>
</feature>
<keyword evidence="5 7" id="KW-1133">Transmembrane helix</keyword>
<dbReference type="Pfam" id="PF00528">
    <property type="entry name" value="BPD_transp_1"/>
    <property type="match status" value="1"/>
</dbReference>
<evidence type="ECO:0000313" key="10">
    <source>
        <dbReference type="Proteomes" id="UP001597145"/>
    </source>
</evidence>
<feature type="transmembrane region" description="Helical" evidence="7">
    <location>
        <begin position="110"/>
        <end position="131"/>
    </location>
</feature>
<dbReference type="PANTHER" id="PTHR30151:SF0">
    <property type="entry name" value="ABC TRANSPORTER PERMEASE PROTEIN MJ0413-RELATED"/>
    <property type="match status" value="1"/>
</dbReference>
<evidence type="ECO:0000259" key="8">
    <source>
        <dbReference type="PROSITE" id="PS50928"/>
    </source>
</evidence>
<comment type="caution">
    <text evidence="9">The sequence shown here is derived from an EMBL/GenBank/DDBJ whole genome shotgun (WGS) entry which is preliminary data.</text>
</comment>
<keyword evidence="2 7" id="KW-0813">Transport</keyword>
<evidence type="ECO:0000256" key="3">
    <source>
        <dbReference type="ARBA" id="ARBA00022475"/>
    </source>
</evidence>
<accession>A0ABW4FND3</accession>
<dbReference type="PROSITE" id="PS50928">
    <property type="entry name" value="ABC_TM1"/>
    <property type="match status" value="1"/>
</dbReference>
<evidence type="ECO:0000313" key="9">
    <source>
        <dbReference type="EMBL" id="MFD1531688.1"/>
    </source>
</evidence>
<dbReference type="PANTHER" id="PTHR30151">
    <property type="entry name" value="ALKANE SULFONATE ABC TRANSPORTER-RELATED, MEMBRANE SUBUNIT"/>
    <property type="match status" value="1"/>
</dbReference>
<organism evidence="9 10">
    <name type="scientific">Pseudonocardia aurantiaca</name>
    <dbReference type="NCBI Taxonomy" id="75290"/>
    <lineage>
        <taxon>Bacteria</taxon>
        <taxon>Bacillati</taxon>
        <taxon>Actinomycetota</taxon>
        <taxon>Actinomycetes</taxon>
        <taxon>Pseudonocardiales</taxon>
        <taxon>Pseudonocardiaceae</taxon>
        <taxon>Pseudonocardia</taxon>
    </lineage>
</organism>
<dbReference type="RefSeq" id="WP_343979794.1">
    <property type="nucleotide sequence ID" value="NZ_BAAAJG010000011.1"/>
</dbReference>
<reference evidence="10" key="1">
    <citation type="journal article" date="2019" name="Int. J. Syst. Evol. Microbiol.">
        <title>The Global Catalogue of Microorganisms (GCM) 10K type strain sequencing project: providing services to taxonomists for standard genome sequencing and annotation.</title>
        <authorList>
            <consortium name="The Broad Institute Genomics Platform"/>
            <consortium name="The Broad Institute Genome Sequencing Center for Infectious Disease"/>
            <person name="Wu L."/>
            <person name="Ma J."/>
        </authorList>
    </citation>
    <scope>NUCLEOTIDE SEQUENCE [LARGE SCALE GENOMIC DNA]</scope>
    <source>
        <strain evidence="10">JCM 12165</strain>
    </source>
</reference>
<dbReference type="Proteomes" id="UP001597145">
    <property type="component" value="Unassembled WGS sequence"/>
</dbReference>
<feature type="transmembrane region" description="Helical" evidence="7">
    <location>
        <begin position="259"/>
        <end position="279"/>
    </location>
</feature>
<feature type="transmembrane region" description="Helical" evidence="7">
    <location>
        <begin position="30"/>
        <end position="54"/>
    </location>
</feature>
<comment type="similarity">
    <text evidence="7">Belongs to the binding-protein-dependent transport system permease family.</text>
</comment>
<dbReference type="SUPFAM" id="SSF161098">
    <property type="entry name" value="MetI-like"/>
    <property type="match status" value="1"/>
</dbReference>
<evidence type="ECO:0000256" key="5">
    <source>
        <dbReference type="ARBA" id="ARBA00022989"/>
    </source>
</evidence>
<evidence type="ECO:0000256" key="6">
    <source>
        <dbReference type="ARBA" id="ARBA00023136"/>
    </source>
</evidence>
<keyword evidence="4 7" id="KW-0812">Transmembrane</keyword>
<feature type="transmembrane region" description="Helical" evidence="7">
    <location>
        <begin position="205"/>
        <end position="222"/>
    </location>
</feature>